<gene>
    <name evidence="4" type="ORF">PMAYCL1PPCAC_11698</name>
</gene>
<feature type="compositionally biased region" description="Acidic residues" evidence="2">
    <location>
        <begin position="75"/>
        <end position="86"/>
    </location>
</feature>
<dbReference type="PROSITE" id="PS50106">
    <property type="entry name" value="PDZ"/>
    <property type="match status" value="1"/>
</dbReference>
<feature type="region of interest" description="Disordered" evidence="2">
    <location>
        <begin position="1"/>
        <end position="21"/>
    </location>
</feature>
<feature type="region of interest" description="Disordered" evidence="2">
    <location>
        <begin position="39"/>
        <end position="148"/>
    </location>
</feature>
<feature type="non-terminal residue" evidence="4">
    <location>
        <position position="1"/>
    </location>
</feature>
<feature type="region of interest" description="Disordered" evidence="2">
    <location>
        <begin position="259"/>
        <end position="284"/>
    </location>
</feature>
<sequence length="374" mass="42661">VERRDNSIDLAYSRRRKQEREPPFPLSLRVVFCLDMDDVSLPSSYSDDDYSWMEMPSGSSSDPNSPRVVVPREEEQGDSSPEEEDWMSIPHGPNYEGTNEVNERDDDANTDNDLPVAETVHEQESESGPSAEEREEGVAEENQIHGEEIQIENAEINQTDQKVEEKCMDLNTINLLVTHLRDVEKSRTEERMKKDKELVSMKKKLKKLTKEKDAIANQLSIQESTLKDREIEIEQLKKDKDEYKQLNEEQRRKRIAELDRLLTSDSSSDSSPDTDQIESGHRRVTLRNEKGGFFGFSYSGTTITRVSPGSSAAIHGLRVGDRLISINGVKVLENEKVTTQNLFRNAREVGRVTVTVQKCDESRNRNTEKKCIVG</sequence>
<feature type="compositionally biased region" description="Low complexity" evidence="2">
    <location>
        <begin position="263"/>
        <end position="274"/>
    </location>
</feature>
<dbReference type="InterPro" id="IPR001478">
    <property type="entry name" value="PDZ"/>
</dbReference>
<dbReference type="AlphaFoldDB" id="A0AAN4ZN02"/>
<accession>A0AAN4ZN02</accession>
<feature type="coiled-coil region" evidence="1">
    <location>
        <begin position="191"/>
        <end position="256"/>
    </location>
</feature>
<evidence type="ECO:0000313" key="4">
    <source>
        <dbReference type="EMBL" id="GMR41503.1"/>
    </source>
</evidence>
<proteinExistence type="predicted"/>
<dbReference type="InterPro" id="IPR036034">
    <property type="entry name" value="PDZ_sf"/>
</dbReference>
<dbReference type="CDD" id="cd00136">
    <property type="entry name" value="PDZ_canonical"/>
    <property type="match status" value="1"/>
</dbReference>
<feature type="non-terminal residue" evidence="4">
    <location>
        <position position="374"/>
    </location>
</feature>
<reference evidence="5" key="1">
    <citation type="submission" date="2022-10" db="EMBL/GenBank/DDBJ databases">
        <title>Genome assembly of Pristionchus species.</title>
        <authorList>
            <person name="Yoshida K."/>
            <person name="Sommer R.J."/>
        </authorList>
    </citation>
    <scope>NUCLEOTIDE SEQUENCE [LARGE SCALE GENOMIC DNA]</scope>
    <source>
        <strain evidence="5">RS5460</strain>
    </source>
</reference>
<protein>
    <recommendedName>
        <fullName evidence="3">PDZ domain-containing protein</fullName>
    </recommendedName>
</protein>
<keyword evidence="1" id="KW-0175">Coiled coil</keyword>
<evidence type="ECO:0000259" key="3">
    <source>
        <dbReference type="PROSITE" id="PS50106"/>
    </source>
</evidence>
<dbReference type="SUPFAM" id="SSF50156">
    <property type="entry name" value="PDZ domain-like"/>
    <property type="match status" value="1"/>
</dbReference>
<feature type="domain" description="PDZ" evidence="3">
    <location>
        <begin position="283"/>
        <end position="334"/>
    </location>
</feature>
<dbReference type="EMBL" id="BTRK01000003">
    <property type="protein sequence ID" value="GMR41503.1"/>
    <property type="molecule type" value="Genomic_DNA"/>
</dbReference>
<dbReference type="Pfam" id="PF00595">
    <property type="entry name" value="PDZ"/>
    <property type="match status" value="1"/>
</dbReference>
<keyword evidence="5" id="KW-1185">Reference proteome</keyword>
<name>A0AAN4ZN02_9BILA</name>
<organism evidence="4 5">
    <name type="scientific">Pristionchus mayeri</name>
    <dbReference type="NCBI Taxonomy" id="1317129"/>
    <lineage>
        <taxon>Eukaryota</taxon>
        <taxon>Metazoa</taxon>
        <taxon>Ecdysozoa</taxon>
        <taxon>Nematoda</taxon>
        <taxon>Chromadorea</taxon>
        <taxon>Rhabditida</taxon>
        <taxon>Rhabditina</taxon>
        <taxon>Diplogasteromorpha</taxon>
        <taxon>Diplogasteroidea</taxon>
        <taxon>Neodiplogasteridae</taxon>
        <taxon>Pristionchus</taxon>
    </lineage>
</organism>
<evidence type="ECO:0000256" key="1">
    <source>
        <dbReference type="SAM" id="Coils"/>
    </source>
</evidence>
<evidence type="ECO:0000313" key="5">
    <source>
        <dbReference type="Proteomes" id="UP001328107"/>
    </source>
</evidence>
<dbReference type="Gene3D" id="2.30.42.10">
    <property type="match status" value="1"/>
</dbReference>
<dbReference type="Proteomes" id="UP001328107">
    <property type="component" value="Unassembled WGS sequence"/>
</dbReference>
<comment type="caution">
    <text evidence="4">The sequence shown here is derived from an EMBL/GenBank/DDBJ whole genome shotgun (WGS) entry which is preliminary data.</text>
</comment>
<dbReference type="SMART" id="SM00228">
    <property type="entry name" value="PDZ"/>
    <property type="match status" value="1"/>
</dbReference>
<evidence type="ECO:0000256" key="2">
    <source>
        <dbReference type="SAM" id="MobiDB-lite"/>
    </source>
</evidence>